<gene>
    <name evidence="1" type="ordered locus">SpyM3_0437</name>
</gene>
<sequence>MEFYALFLSLGSQKFRVTSLPVLTPLLPQQKAAVLAHVTRRNKKSVVKSAEQFMLFEHQTGFVSILRLKKEYFLQSF</sequence>
<dbReference type="Proteomes" id="UP000000564">
    <property type="component" value="Chromosome"/>
</dbReference>
<dbReference type="KEGG" id="spg:SpyM3_0437"/>
<accession>A0A0H2UUB1</accession>
<proteinExistence type="predicted"/>
<evidence type="ECO:0000313" key="1">
    <source>
        <dbReference type="EMBL" id="AAM79044.1"/>
    </source>
</evidence>
<reference evidence="1 2" key="1">
    <citation type="journal article" date="2002" name="Proc. Natl. Acad. Sci. U.S.A.">
        <title>Genome sequence of a serotype M3 strain of group A Streptococcus: phage-encoded toxins, the high-virulence phenotype, and clone emergence.</title>
        <authorList>
            <person name="Beres S.B."/>
            <person name="Sylva G.L."/>
            <person name="Barbian K.D."/>
            <person name="Lei B."/>
            <person name="Hoff J.S."/>
            <person name="Mammarella N.D."/>
            <person name="Liu M.Y."/>
            <person name="Smoot J.C."/>
            <person name="Porcella S.F."/>
            <person name="Parkins L.D."/>
            <person name="Campbell D.S."/>
            <person name="Smith T.M."/>
            <person name="McCormick J.K."/>
            <person name="Leung D.Y."/>
            <person name="Schlievert P.M."/>
            <person name="Musser J.M."/>
        </authorList>
    </citation>
    <scope>NUCLEOTIDE SEQUENCE [LARGE SCALE GENOMIC DNA]</scope>
    <source>
        <strain evidence="2">ATCC BAA-595 / MGAS315</strain>
    </source>
</reference>
<dbReference type="AlphaFoldDB" id="A0A0H2UUB1"/>
<name>A0A0H2UUB1_STRP3</name>
<evidence type="ECO:0000313" key="2">
    <source>
        <dbReference type="Proteomes" id="UP000000564"/>
    </source>
</evidence>
<organism evidence="1 2">
    <name type="scientific">Streptococcus pyogenes serotype M3 (strain ATCC BAA-595 / MGAS315)</name>
    <dbReference type="NCBI Taxonomy" id="198466"/>
    <lineage>
        <taxon>Bacteria</taxon>
        <taxon>Bacillati</taxon>
        <taxon>Bacillota</taxon>
        <taxon>Bacilli</taxon>
        <taxon>Lactobacillales</taxon>
        <taxon>Streptococcaceae</taxon>
        <taxon>Streptococcus</taxon>
    </lineage>
</organism>
<dbReference type="EMBL" id="AE014074">
    <property type="protein sequence ID" value="AAM79044.1"/>
    <property type="molecule type" value="Genomic_DNA"/>
</dbReference>
<protein>
    <submittedName>
        <fullName evidence="1">Uncharacterized protein</fullName>
    </submittedName>
</protein>
<dbReference type="HOGENOM" id="CLU_183849_0_0_9"/>